<protein>
    <recommendedName>
        <fullName evidence="1">BclA C-terminal domain-containing protein</fullName>
    </recommendedName>
</protein>
<dbReference type="HOGENOM" id="CLU_2179218_0_0_9"/>
<sequence>MGAELILLFPIKSASTGPMGPAETAGAKDTAGPAGPAAATISMNAQNTAASPLAIIIGKIAIPLPNDQFLNCFTINAANTIFTFPVTGTYFITYHIKATDALLMFWHIL</sequence>
<reference evidence="2 3" key="1">
    <citation type="submission" date="2007-08" db="EMBL/GenBank/DDBJ databases">
        <authorList>
            <person name="Fulton L."/>
            <person name="Clifton S."/>
            <person name="Fulton B."/>
            <person name="Xu J."/>
            <person name="Minx P."/>
            <person name="Pepin K.H."/>
            <person name="Johnson M."/>
            <person name="Thiruvilangam P."/>
            <person name="Bhonagiri V."/>
            <person name="Nash W.E."/>
            <person name="Mardis E.R."/>
            <person name="Wilson R.K."/>
        </authorList>
    </citation>
    <scope>NUCLEOTIDE SEQUENCE [LARGE SCALE GENOMIC DNA]</scope>
    <source>
        <strain evidence="3">ATCC BAA-613 / DSM 15670 / CCUG 46953 / JCM 12243 / WAL 16351</strain>
    </source>
</reference>
<dbReference type="Pfam" id="PF18573">
    <property type="entry name" value="BclA_C"/>
    <property type="match status" value="1"/>
</dbReference>
<dbReference type="EMBL" id="ABCC02000029">
    <property type="protein sequence ID" value="EDP16369.1"/>
    <property type="molecule type" value="Genomic_DNA"/>
</dbReference>
<gene>
    <name evidence="2" type="ORF">CLOBOL_03135</name>
</gene>
<dbReference type="AlphaFoldDB" id="A8RRY1"/>
<evidence type="ECO:0000259" key="1">
    <source>
        <dbReference type="Pfam" id="PF18573"/>
    </source>
</evidence>
<evidence type="ECO:0000313" key="2">
    <source>
        <dbReference type="EMBL" id="EDP16369.1"/>
    </source>
</evidence>
<accession>A8RRY1</accession>
<proteinExistence type="predicted"/>
<evidence type="ECO:0000313" key="3">
    <source>
        <dbReference type="Proteomes" id="UP000005396"/>
    </source>
</evidence>
<reference evidence="2 3" key="2">
    <citation type="submission" date="2007-09" db="EMBL/GenBank/DDBJ databases">
        <title>Draft genome sequence of Clostridium bolteae (ATCC BAA-613).</title>
        <authorList>
            <person name="Sudarsanam P."/>
            <person name="Ley R."/>
            <person name="Guruge J."/>
            <person name="Turnbaugh P.J."/>
            <person name="Mahowald M."/>
            <person name="Liep D."/>
            <person name="Gordon J."/>
        </authorList>
    </citation>
    <scope>NUCLEOTIDE SEQUENCE [LARGE SCALE GENOMIC DNA]</scope>
    <source>
        <strain evidence="3">ATCC BAA-613 / DSM 15670 / CCUG 46953 / JCM 12243 / WAL 16351</strain>
    </source>
</reference>
<feature type="domain" description="BclA C-terminal" evidence="1">
    <location>
        <begin position="43"/>
        <end position="107"/>
    </location>
</feature>
<dbReference type="Proteomes" id="UP000005396">
    <property type="component" value="Unassembled WGS sequence"/>
</dbReference>
<organism evidence="2 3">
    <name type="scientific">Enterocloster bolteae (strain ATCC BAA-613 / DSM 15670 / CCUG 46953 / JCM 12243 / WAL 16351)</name>
    <name type="common">Clostridium bolteae</name>
    <dbReference type="NCBI Taxonomy" id="411902"/>
    <lineage>
        <taxon>Bacteria</taxon>
        <taxon>Bacillati</taxon>
        <taxon>Bacillota</taxon>
        <taxon>Clostridia</taxon>
        <taxon>Lachnospirales</taxon>
        <taxon>Lachnospiraceae</taxon>
        <taxon>Enterocloster</taxon>
    </lineage>
</organism>
<dbReference type="PaxDb" id="411902-CLOBOL_03135"/>
<comment type="caution">
    <text evidence="2">The sequence shown here is derived from an EMBL/GenBank/DDBJ whole genome shotgun (WGS) entry which is preliminary data.</text>
</comment>
<dbReference type="InterPro" id="IPR041415">
    <property type="entry name" value="BclA_C"/>
</dbReference>
<name>A8RRY1_ENTBW</name>